<proteinExistence type="predicted"/>
<gene>
    <name evidence="1" type="ORF">DB30_00800</name>
</gene>
<sequence length="277" mass="28510">MIWDAGIGDRLGVARLQPTARALVWLTFSLALACESGGAPGGFEDDLGADSDALPPDLPQAECDPRRSGDCEAGQKCSHVTDTPFGPTNRCVELLGEGVAGDSCERVGDSDTCANHHLCWATDPDGLDGVCISFCSPGLACGGSGEVCSVATGGLLSLCLTKCDPFFQDCAEGWGCYADDYGVWTCDKDQSGDAGAHGDACACINCCNPGLTCVPGALVDAEGCGVEGAAGCCTEICDLDDEAPPEMVCPTEAERCRAFYDAGAVLMGYERVGLCEL</sequence>
<accession>A0A0C2CP88</accession>
<dbReference type="AlphaFoldDB" id="A0A0C2CP88"/>
<evidence type="ECO:0000313" key="1">
    <source>
        <dbReference type="EMBL" id="KIG13026.1"/>
    </source>
</evidence>
<evidence type="ECO:0000313" key="2">
    <source>
        <dbReference type="Proteomes" id="UP000031599"/>
    </source>
</evidence>
<dbReference type="EMBL" id="JMCC02000110">
    <property type="protein sequence ID" value="KIG13026.1"/>
    <property type="molecule type" value="Genomic_DNA"/>
</dbReference>
<comment type="caution">
    <text evidence="1">The sequence shown here is derived from an EMBL/GenBank/DDBJ whole genome shotgun (WGS) entry which is preliminary data.</text>
</comment>
<organism evidence="1 2">
    <name type="scientific">Enhygromyxa salina</name>
    <dbReference type="NCBI Taxonomy" id="215803"/>
    <lineage>
        <taxon>Bacteria</taxon>
        <taxon>Pseudomonadati</taxon>
        <taxon>Myxococcota</taxon>
        <taxon>Polyangia</taxon>
        <taxon>Nannocystales</taxon>
        <taxon>Nannocystaceae</taxon>
        <taxon>Enhygromyxa</taxon>
    </lineage>
</organism>
<dbReference type="Proteomes" id="UP000031599">
    <property type="component" value="Unassembled WGS sequence"/>
</dbReference>
<protein>
    <submittedName>
        <fullName evidence="1">Uncharacterized protein</fullName>
    </submittedName>
</protein>
<name>A0A0C2CP88_9BACT</name>
<reference evidence="1 2" key="1">
    <citation type="submission" date="2014-12" db="EMBL/GenBank/DDBJ databases">
        <title>Genome assembly of Enhygromyxa salina DSM 15201.</title>
        <authorList>
            <person name="Sharma G."/>
            <person name="Subramanian S."/>
        </authorList>
    </citation>
    <scope>NUCLEOTIDE SEQUENCE [LARGE SCALE GENOMIC DNA]</scope>
    <source>
        <strain evidence="1 2">DSM 15201</strain>
    </source>
</reference>